<dbReference type="FunFam" id="3.40.50.720:FF:000009">
    <property type="entry name" value="Fatty oxidation complex, alpha subunit"/>
    <property type="match status" value="1"/>
</dbReference>
<dbReference type="AlphaFoldDB" id="A0A090QGW3"/>
<dbReference type="GO" id="GO:0008691">
    <property type="term" value="F:3-hydroxybutyryl-CoA dehydrogenase activity"/>
    <property type="evidence" value="ECO:0007669"/>
    <property type="project" value="UniProtKB-EC"/>
</dbReference>
<name>A0A090QGW3_NONUL</name>
<dbReference type="PANTHER" id="PTHR48075">
    <property type="entry name" value="3-HYDROXYACYL-COA DEHYDROGENASE FAMILY PROTEIN"/>
    <property type="match status" value="1"/>
</dbReference>
<evidence type="ECO:0000313" key="3">
    <source>
        <dbReference type="EMBL" id="GAL00984.1"/>
    </source>
</evidence>
<dbReference type="Gene3D" id="3.40.50.720">
    <property type="entry name" value="NAD(P)-binding Rossmann-like Domain"/>
    <property type="match status" value="1"/>
</dbReference>
<dbReference type="InterPro" id="IPR006176">
    <property type="entry name" value="3-OHacyl-CoA_DH_NAD-bd"/>
</dbReference>
<dbReference type="GO" id="GO:0006631">
    <property type="term" value="P:fatty acid metabolic process"/>
    <property type="evidence" value="ECO:0007669"/>
    <property type="project" value="InterPro"/>
</dbReference>
<dbReference type="Pfam" id="PF02737">
    <property type="entry name" value="3HCDH_N"/>
    <property type="match status" value="1"/>
</dbReference>
<organism evidence="3 4">
    <name type="scientific">Nonlabens ulvanivorans</name>
    <name type="common">Persicivirga ulvanivorans</name>
    <dbReference type="NCBI Taxonomy" id="906888"/>
    <lineage>
        <taxon>Bacteria</taxon>
        <taxon>Pseudomonadati</taxon>
        <taxon>Bacteroidota</taxon>
        <taxon>Flavobacteriia</taxon>
        <taxon>Flavobacteriales</taxon>
        <taxon>Flavobacteriaceae</taxon>
        <taxon>Nonlabens</taxon>
    </lineage>
</organism>
<gene>
    <name evidence="3" type="ORF">JCM19314_210</name>
</gene>
<dbReference type="EC" id="1.1.1.157" evidence="3"/>
<evidence type="ECO:0000256" key="1">
    <source>
        <dbReference type="ARBA" id="ARBA00023002"/>
    </source>
</evidence>
<dbReference type="PROSITE" id="PS51257">
    <property type="entry name" value="PROKAR_LIPOPROTEIN"/>
    <property type="match status" value="1"/>
</dbReference>
<keyword evidence="1 3" id="KW-0560">Oxidoreductase</keyword>
<proteinExistence type="predicted"/>
<evidence type="ECO:0000259" key="2">
    <source>
        <dbReference type="Pfam" id="PF02737"/>
    </source>
</evidence>
<dbReference type="Proteomes" id="UP000029226">
    <property type="component" value="Unassembled WGS sequence"/>
</dbReference>
<accession>A0A090QGW3</accession>
<dbReference type="InterPro" id="IPR036291">
    <property type="entry name" value="NAD(P)-bd_dom_sf"/>
</dbReference>
<evidence type="ECO:0000313" key="4">
    <source>
        <dbReference type="Proteomes" id="UP000029226"/>
    </source>
</evidence>
<comment type="caution">
    <text evidence="3">The sequence shown here is derived from an EMBL/GenBank/DDBJ whole genome shotgun (WGS) entry which is preliminary data.</text>
</comment>
<dbReference type="PANTHER" id="PTHR48075:SF5">
    <property type="entry name" value="3-HYDROXYBUTYRYL-COA DEHYDROGENASE"/>
    <property type="match status" value="1"/>
</dbReference>
<feature type="domain" description="3-hydroxyacyl-CoA dehydrogenase NAD binding" evidence="2">
    <location>
        <begin position="5"/>
        <end position="145"/>
    </location>
</feature>
<dbReference type="EC" id="1.1.1.35" evidence="3"/>
<dbReference type="EMBL" id="BBMM01000007">
    <property type="protein sequence ID" value="GAL00984.1"/>
    <property type="molecule type" value="Genomic_DNA"/>
</dbReference>
<dbReference type="GO" id="GO:0070403">
    <property type="term" value="F:NAD+ binding"/>
    <property type="evidence" value="ECO:0007669"/>
    <property type="project" value="InterPro"/>
</dbReference>
<reference evidence="3 4" key="1">
    <citation type="journal article" date="2014" name="Genome Announc.">
        <title>Draft Genome Sequences of Marine Flavobacterium Nonlabens Strains NR17, NR24, NR27, NR32, NR33, and Ara13.</title>
        <authorList>
            <person name="Nakanishi M."/>
            <person name="Meirelles P."/>
            <person name="Suzuki R."/>
            <person name="Takatani N."/>
            <person name="Mino S."/>
            <person name="Suda W."/>
            <person name="Oshima K."/>
            <person name="Hattori M."/>
            <person name="Ohkuma M."/>
            <person name="Hosokawa M."/>
            <person name="Miyashita K."/>
            <person name="Thompson F.L."/>
            <person name="Niwa A."/>
            <person name="Sawabe T."/>
            <person name="Sawabe T."/>
        </authorList>
    </citation>
    <scope>NUCLEOTIDE SEQUENCE [LARGE SCALE GENOMIC DNA]</scope>
    <source>
        <strain evidence="4">JCM19314</strain>
    </source>
</reference>
<dbReference type="SUPFAM" id="SSF51735">
    <property type="entry name" value="NAD(P)-binding Rossmann-fold domains"/>
    <property type="match status" value="1"/>
</dbReference>
<protein>
    <submittedName>
        <fullName evidence="3">3-hydroxybutyryl-CoA dehydrogenase</fullName>
        <ecNumber evidence="3">1.1.1.157</ecNumber>
        <ecNumber evidence="3">1.1.1.35</ecNumber>
    </submittedName>
</protein>
<dbReference type="GO" id="GO:0003857">
    <property type="term" value="F:(3S)-3-hydroxyacyl-CoA dehydrogenase (NAD+) activity"/>
    <property type="evidence" value="ECO:0007669"/>
    <property type="project" value="UniProtKB-EC"/>
</dbReference>
<sequence length="146" mass="15674">MDINKVGVIGAGTMGSGIAQVAATAGCKVKLFDVNQAQLDKAQAALEKIMNRLIEKGRIDAAEKNRIQSNISYVNTVKDLADSDLTIEAIIENLDIKKKVFQELESHVSDSCIIASNTSSLSIASIAASLDKPERCIGIHFFNPAR</sequence>